<sequence>MGILGAAMSSAEVCILIADVKTLCDVKSDLAVSKCLGIPDGTLYYLKSKGACPSRRHQLCEAFNRLLFERGAEPVYHLPEPKGINTDDAYGNVSHLLDLINRTDKQDRMIGRAATPAERAAFLRRSKRGN</sequence>
<evidence type="ECO:0000313" key="2">
    <source>
        <dbReference type="Proteomes" id="UP001529180"/>
    </source>
</evidence>
<organism evidence="1 2">
    <name type="scientific">Thalassospira aquimaris</name>
    <dbReference type="NCBI Taxonomy" id="3037796"/>
    <lineage>
        <taxon>Bacteria</taxon>
        <taxon>Pseudomonadati</taxon>
        <taxon>Pseudomonadota</taxon>
        <taxon>Alphaproteobacteria</taxon>
        <taxon>Rhodospirillales</taxon>
        <taxon>Thalassospiraceae</taxon>
        <taxon>Thalassospira</taxon>
    </lineage>
</organism>
<dbReference type="EMBL" id="JARSBO010000010">
    <property type="protein sequence ID" value="MDG4721174.1"/>
    <property type="molecule type" value="Genomic_DNA"/>
</dbReference>
<keyword evidence="2" id="KW-1185">Reference proteome</keyword>
<gene>
    <name evidence="1" type="ORF">P7680_19365</name>
</gene>
<evidence type="ECO:0000313" key="1">
    <source>
        <dbReference type="EMBL" id="MDG4721174.1"/>
    </source>
</evidence>
<reference evidence="1 2" key="1">
    <citation type="submission" date="2023-03" db="EMBL/GenBank/DDBJ databases">
        <title>Strain FZY0004 represents a novel species in the genus Thalassospira isolated from seawater.</title>
        <authorList>
            <person name="Fu Z.-Y."/>
        </authorList>
    </citation>
    <scope>NUCLEOTIDE SEQUENCE [LARGE SCALE GENOMIC DNA]</scope>
    <source>
        <strain evidence="1 2">FZY0004</strain>
    </source>
</reference>
<protein>
    <submittedName>
        <fullName evidence="1">Uncharacterized protein</fullName>
    </submittedName>
</protein>
<accession>A0ABT6GGQ6</accession>
<dbReference type="RefSeq" id="WP_278006976.1">
    <property type="nucleotide sequence ID" value="NZ_JARSBO010000010.1"/>
</dbReference>
<proteinExistence type="predicted"/>
<comment type="caution">
    <text evidence="1">The sequence shown here is derived from an EMBL/GenBank/DDBJ whole genome shotgun (WGS) entry which is preliminary data.</text>
</comment>
<dbReference type="Proteomes" id="UP001529180">
    <property type="component" value="Unassembled WGS sequence"/>
</dbReference>
<name>A0ABT6GGQ6_9PROT</name>